<dbReference type="PROSITE" id="PS51162">
    <property type="entry name" value="THYROGLOBULIN_1_2"/>
    <property type="match status" value="1"/>
</dbReference>
<feature type="compositionally biased region" description="Polar residues" evidence="5">
    <location>
        <begin position="1"/>
        <end position="21"/>
    </location>
</feature>
<feature type="domain" description="Thyroglobulin type-1" evidence="7">
    <location>
        <begin position="124"/>
        <end position="184"/>
    </location>
</feature>
<dbReference type="Proteomes" id="UP000261600">
    <property type="component" value="Unplaced"/>
</dbReference>
<keyword evidence="9" id="KW-1185">Reference proteome</keyword>
<proteinExistence type="predicted"/>
<evidence type="ECO:0000256" key="5">
    <source>
        <dbReference type="SAM" id="MobiDB-lite"/>
    </source>
</evidence>
<feature type="coiled-coil region" evidence="4">
    <location>
        <begin position="59"/>
        <end position="86"/>
    </location>
</feature>
<dbReference type="KEGG" id="malb:109959360"/>
<dbReference type="CTD" id="30645"/>
<evidence type="ECO:0000313" key="9">
    <source>
        <dbReference type="Proteomes" id="UP000261600"/>
    </source>
</evidence>
<keyword evidence="6" id="KW-0472">Membrane</keyword>
<sequence>MSDPETSYQPLIGAPSQQTGINVGAPPQGGRNTRAYKVAGLTLLACVLIVGQAMVAYFLLSQKNDLKSLQEQNDNMRAEMTRGRSVSVPVRMHLPMNALPELTVDPMDEEASAGTPEKAVPMQGTKCQMEAAGVKPVQVPGFLPKCDERGLYRAQQCYMGQCWCADPVNGNQIPGSLGNGPGRCRAAVPAGVMSNTLALSEDDA</sequence>
<dbReference type="GeneID" id="109959360"/>
<dbReference type="RefSeq" id="XP_020454299.1">
    <property type="nucleotide sequence ID" value="XM_020598643.1"/>
</dbReference>
<dbReference type="CDD" id="cd00191">
    <property type="entry name" value="TY"/>
    <property type="match status" value="1"/>
</dbReference>
<organism evidence="8 9">
    <name type="scientific">Monopterus albus</name>
    <name type="common">Swamp eel</name>
    <dbReference type="NCBI Taxonomy" id="43700"/>
    <lineage>
        <taxon>Eukaryota</taxon>
        <taxon>Metazoa</taxon>
        <taxon>Chordata</taxon>
        <taxon>Craniata</taxon>
        <taxon>Vertebrata</taxon>
        <taxon>Euteleostomi</taxon>
        <taxon>Actinopterygii</taxon>
        <taxon>Neopterygii</taxon>
        <taxon>Teleostei</taxon>
        <taxon>Neoteleostei</taxon>
        <taxon>Acanthomorphata</taxon>
        <taxon>Anabantaria</taxon>
        <taxon>Synbranchiformes</taxon>
        <taxon>Synbranchidae</taxon>
        <taxon>Monopterus</taxon>
    </lineage>
</organism>
<evidence type="ECO:0000256" key="3">
    <source>
        <dbReference type="PROSITE-ProRule" id="PRU00500"/>
    </source>
</evidence>
<feature type="disulfide bond" evidence="2 3">
    <location>
        <begin position="127"/>
        <end position="146"/>
    </location>
</feature>
<keyword evidence="6" id="KW-1133">Transmembrane helix</keyword>
<dbReference type="RefSeq" id="XP_020454331.1">
    <property type="nucleotide sequence ID" value="XM_020598675.1"/>
</dbReference>
<feature type="region of interest" description="Disordered" evidence="5">
    <location>
        <begin position="1"/>
        <end position="23"/>
    </location>
</feature>
<evidence type="ECO:0000256" key="4">
    <source>
        <dbReference type="SAM" id="Coils"/>
    </source>
</evidence>
<dbReference type="SUPFAM" id="SSF57610">
    <property type="entry name" value="Thyroglobulin type-1 domain"/>
    <property type="match status" value="1"/>
</dbReference>
<keyword evidence="6" id="KW-0812">Transmembrane</keyword>
<name>A0A3Q3Q198_MONAL</name>
<evidence type="ECO:0000256" key="1">
    <source>
        <dbReference type="ARBA" id="ARBA00023157"/>
    </source>
</evidence>
<dbReference type="GO" id="GO:0006955">
    <property type="term" value="P:immune response"/>
    <property type="evidence" value="ECO:0007669"/>
    <property type="project" value="InterPro"/>
</dbReference>
<dbReference type="InterPro" id="IPR043530">
    <property type="entry name" value="CD74_antigen"/>
</dbReference>
<keyword evidence="1 2" id="KW-1015">Disulfide bond</keyword>
<dbReference type="GO" id="GO:0019882">
    <property type="term" value="P:antigen processing and presentation"/>
    <property type="evidence" value="ECO:0007669"/>
    <property type="project" value="InterPro"/>
</dbReference>
<dbReference type="PROSITE" id="PS00484">
    <property type="entry name" value="THYROGLOBULIN_1_1"/>
    <property type="match status" value="1"/>
</dbReference>
<dbReference type="Pfam" id="PF09307">
    <property type="entry name" value="MHC2-interact"/>
    <property type="match status" value="1"/>
</dbReference>
<dbReference type="SMART" id="SM00211">
    <property type="entry name" value="TY"/>
    <property type="match status" value="1"/>
</dbReference>
<evidence type="ECO:0000256" key="6">
    <source>
        <dbReference type="SAM" id="Phobius"/>
    </source>
</evidence>
<dbReference type="Ensembl" id="ENSMALT00000002184.1">
    <property type="protein sequence ID" value="ENSMALP00000002120.1"/>
    <property type="gene ID" value="ENSMALG00000001598.1"/>
</dbReference>
<dbReference type="InterPro" id="IPR000716">
    <property type="entry name" value="Thyroglobulin_1"/>
</dbReference>
<protein>
    <recommendedName>
        <fullName evidence="7">Thyroglobulin type-1 domain-containing protein</fullName>
    </recommendedName>
</protein>
<reference evidence="8" key="2">
    <citation type="submission" date="2025-09" db="UniProtKB">
        <authorList>
            <consortium name="Ensembl"/>
        </authorList>
    </citation>
    <scope>IDENTIFICATION</scope>
</reference>
<dbReference type="RefSeq" id="XP_020454308.1">
    <property type="nucleotide sequence ID" value="XM_020598652.1"/>
</dbReference>
<dbReference type="GO" id="GO:0035718">
    <property type="term" value="F:macrophage migration inhibitory factor binding"/>
    <property type="evidence" value="ECO:0007669"/>
    <property type="project" value="InterPro"/>
</dbReference>
<dbReference type="InterPro" id="IPR015386">
    <property type="entry name" value="MHC_II-assoc_invar/CLIP_MHC-bd"/>
</dbReference>
<feature type="disulfide bond" evidence="2 3">
    <location>
        <begin position="164"/>
        <end position="184"/>
    </location>
</feature>
<evidence type="ECO:0000256" key="2">
    <source>
        <dbReference type="PIRSR" id="PIRSR001992-1"/>
    </source>
</evidence>
<feature type="disulfide bond" evidence="2">
    <location>
        <begin position="157"/>
        <end position="162"/>
    </location>
</feature>
<dbReference type="GO" id="GO:0042289">
    <property type="term" value="F:MHC class II protein binding"/>
    <property type="evidence" value="ECO:0007669"/>
    <property type="project" value="InterPro"/>
</dbReference>
<keyword evidence="4" id="KW-0175">Coiled coil</keyword>
<dbReference type="GO" id="GO:0016020">
    <property type="term" value="C:membrane"/>
    <property type="evidence" value="ECO:0007669"/>
    <property type="project" value="InterPro"/>
</dbReference>
<dbReference type="OrthoDB" id="406800at2759"/>
<dbReference type="RefSeq" id="XP_020454316.1">
    <property type="nucleotide sequence ID" value="XM_020598660.1"/>
</dbReference>
<dbReference type="PIRSF" id="PIRSF001992">
    <property type="entry name" value="CD74_antigen"/>
    <property type="match status" value="1"/>
</dbReference>
<dbReference type="InterPro" id="IPR036857">
    <property type="entry name" value="Thyroglobulin_1_sf"/>
</dbReference>
<dbReference type="RefSeq" id="XP_020454324.1">
    <property type="nucleotide sequence ID" value="XM_020598668.1"/>
</dbReference>
<dbReference type="Gene3D" id="4.10.800.10">
    <property type="entry name" value="Thyroglobulin type-1"/>
    <property type="match status" value="1"/>
</dbReference>
<accession>A0A3Q3Q198</accession>
<dbReference type="GO" id="GO:0006886">
    <property type="term" value="P:intracellular protein transport"/>
    <property type="evidence" value="ECO:0007669"/>
    <property type="project" value="InterPro"/>
</dbReference>
<reference evidence="8" key="1">
    <citation type="submission" date="2025-08" db="UniProtKB">
        <authorList>
            <consortium name="Ensembl"/>
        </authorList>
    </citation>
    <scope>IDENTIFICATION</scope>
</reference>
<dbReference type="AlphaFoldDB" id="A0A3Q3Q198"/>
<evidence type="ECO:0000313" key="8">
    <source>
        <dbReference type="Ensembl" id="ENSMALP00000002120.1"/>
    </source>
</evidence>
<evidence type="ECO:0000259" key="7">
    <source>
        <dbReference type="PROSITE" id="PS51162"/>
    </source>
</evidence>
<feature type="transmembrane region" description="Helical" evidence="6">
    <location>
        <begin position="38"/>
        <end position="60"/>
    </location>
</feature>
<comment type="caution">
    <text evidence="3">Lacks conserved residue(s) required for the propagation of feature annotation.</text>
</comment>
<dbReference type="Pfam" id="PF00086">
    <property type="entry name" value="Thyroglobulin_1"/>
    <property type="match status" value="1"/>
</dbReference>